<dbReference type="Gene3D" id="3.30.450.280">
    <property type="entry name" value="GAF domain"/>
    <property type="match status" value="1"/>
</dbReference>
<reference evidence="10 11" key="1">
    <citation type="submission" date="2017-02" db="EMBL/GenBank/DDBJ databases">
        <title>Draft genome of Acidibacillus ferrooxidans Huett2.</title>
        <authorList>
            <person name="Schopf S."/>
        </authorList>
    </citation>
    <scope>NUCLEOTIDE SEQUENCE [LARGE SCALE GENOMIC DNA]</scope>
    <source>
        <strain evidence="10 11">Huett2</strain>
    </source>
</reference>
<evidence type="ECO:0000259" key="9">
    <source>
        <dbReference type="PROSITE" id="PS50109"/>
    </source>
</evidence>
<comment type="caution">
    <text evidence="10">The sequence shown here is derived from an EMBL/GenBank/DDBJ whole genome shotgun (WGS) entry which is preliminary data.</text>
</comment>
<dbReference type="InterPro" id="IPR038424">
    <property type="entry name" value="H_kinase_PdtaS_GAF_sf"/>
</dbReference>
<dbReference type="PANTHER" id="PTHR41523">
    <property type="entry name" value="TWO-COMPONENT SYSTEM SENSOR PROTEIN"/>
    <property type="match status" value="1"/>
</dbReference>
<evidence type="ECO:0000256" key="6">
    <source>
        <dbReference type="ARBA" id="ARBA00022777"/>
    </source>
</evidence>
<keyword evidence="6" id="KW-0418">Kinase</keyword>
<evidence type="ECO:0000313" key="11">
    <source>
        <dbReference type="Proteomes" id="UP000190229"/>
    </source>
</evidence>
<evidence type="ECO:0000256" key="1">
    <source>
        <dbReference type="ARBA" id="ARBA00000085"/>
    </source>
</evidence>
<dbReference type="Proteomes" id="UP000190229">
    <property type="component" value="Unassembled WGS sequence"/>
</dbReference>
<comment type="catalytic activity">
    <reaction evidence="1">
        <text>ATP + protein L-histidine = ADP + protein N-phospho-L-histidine.</text>
        <dbReference type="EC" id="2.7.13.3"/>
    </reaction>
</comment>
<evidence type="ECO:0000256" key="7">
    <source>
        <dbReference type="ARBA" id="ARBA00022840"/>
    </source>
</evidence>
<dbReference type="InterPro" id="IPR022066">
    <property type="entry name" value="PdtaS_GAF"/>
</dbReference>
<evidence type="ECO:0000256" key="3">
    <source>
        <dbReference type="ARBA" id="ARBA00022553"/>
    </source>
</evidence>
<dbReference type="SUPFAM" id="SSF55874">
    <property type="entry name" value="ATPase domain of HSP90 chaperone/DNA topoisomerase II/histidine kinase"/>
    <property type="match status" value="1"/>
</dbReference>
<dbReference type="InterPro" id="IPR011495">
    <property type="entry name" value="Sig_transdc_His_kin_sub2_dim/P"/>
</dbReference>
<dbReference type="EC" id="2.7.13.3" evidence="2"/>
<accession>A0A1V4EW61</accession>
<evidence type="ECO:0000256" key="4">
    <source>
        <dbReference type="ARBA" id="ARBA00022679"/>
    </source>
</evidence>
<proteinExistence type="predicted"/>
<dbReference type="InterPro" id="IPR003594">
    <property type="entry name" value="HATPase_dom"/>
</dbReference>
<sequence>MHDAHHPRRWRQCQSLRTENLQDSTLSSIPSWKVSSMESVDANPTASLITSVCRTKSDLNEAEIKEIVRVAGHLQMMADLNGSDVFIDCLWRGREDQAVVVAQAKPATGKSLYSEFIVGQRILRDNEPGVFYAFQTDKYVTGTRAITNENVTIQQKILPIHGPGRKSRATGVLGTGVHATSDTYVGDTSSTPATASPSRLIGVIILEQDISTQVIQEQAARLFQQTAEDLGETLWEVAVAEINLPSLIHEGVILCNSEHLFTYINPTARQWFEKLRQPRPEMGSPLASVFSGVLEHVLQNAHDRGVEAREFTFGDNTVLVKAISIQRKGTFKGGLILLSDITELRDKERQLSIKSAVIKEIHHRVKNNLQTISSLLRLQMRRTKSEEIRTAFYDSIHRIKTIALVHQTLSQSGIEFVELRQLIESIASMLIQTAGHPDRMVSYRVEADDISLPSEKATPVALILNELIQNCLDHAFEHQTACRITVSVVYGDGELRLVVQDNGQGWDLLKSGEALGTRIVETLVTEDLSGRIDYANCDGMRVTVCLPIRWTTPGIPS</sequence>
<gene>
    <name evidence="10" type="ORF">B2M26_02035</name>
</gene>
<keyword evidence="4" id="KW-0808">Transferase</keyword>
<evidence type="ECO:0000256" key="5">
    <source>
        <dbReference type="ARBA" id="ARBA00022741"/>
    </source>
</evidence>
<dbReference type="PANTHER" id="PTHR41523:SF8">
    <property type="entry name" value="ETHYLENE RESPONSE SENSOR PROTEIN"/>
    <property type="match status" value="1"/>
</dbReference>
<dbReference type="Gene3D" id="3.30.565.10">
    <property type="entry name" value="Histidine kinase-like ATPase, C-terminal domain"/>
    <property type="match status" value="1"/>
</dbReference>
<organism evidence="10 11">
    <name type="scientific">Ferroacidibacillus organovorans</name>
    <dbReference type="NCBI Taxonomy" id="1765683"/>
    <lineage>
        <taxon>Bacteria</taxon>
        <taxon>Bacillati</taxon>
        <taxon>Bacillota</taxon>
        <taxon>Bacilli</taxon>
        <taxon>Bacillales</taxon>
        <taxon>Alicyclobacillaceae</taxon>
        <taxon>Ferroacidibacillus</taxon>
    </lineage>
</organism>
<evidence type="ECO:0000313" key="10">
    <source>
        <dbReference type="EMBL" id="OPG17141.1"/>
    </source>
</evidence>
<evidence type="ECO:0000256" key="8">
    <source>
        <dbReference type="ARBA" id="ARBA00023012"/>
    </source>
</evidence>
<keyword evidence="8" id="KW-0902">Two-component regulatory system</keyword>
<dbReference type="Pfam" id="PF07568">
    <property type="entry name" value="HisKA_2"/>
    <property type="match status" value="1"/>
</dbReference>
<dbReference type="Pfam" id="PF02518">
    <property type="entry name" value="HATPase_c"/>
    <property type="match status" value="1"/>
</dbReference>
<keyword evidence="7" id="KW-0067">ATP-binding</keyword>
<keyword evidence="5" id="KW-0547">Nucleotide-binding</keyword>
<dbReference type="InterPro" id="IPR005467">
    <property type="entry name" value="His_kinase_dom"/>
</dbReference>
<keyword evidence="3" id="KW-0597">Phosphoprotein</keyword>
<dbReference type="Pfam" id="PF12282">
    <property type="entry name" value="GAF_PdtaS"/>
    <property type="match status" value="1"/>
</dbReference>
<feature type="domain" description="Histidine kinase" evidence="9">
    <location>
        <begin position="360"/>
        <end position="550"/>
    </location>
</feature>
<dbReference type="EMBL" id="MWPS01000005">
    <property type="protein sequence ID" value="OPG17141.1"/>
    <property type="molecule type" value="Genomic_DNA"/>
</dbReference>
<dbReference type="OrthoDB" id="9767435at2"/>
<keyword evidence="11" id="KW-1185">Reference proteome</keyword>
<dbReference type="PROSITE" id="PS50109">
    <property type="entry name" value="HIS_KIN"/>
    <property type="match status" value="1"/>
</dbReference>
<dbReference type="GO" id="GO:0000160">
    <property type="term" value="P:phosphorelay signal transduction system"/>
    <property type="evidence" value="ECO:0007669"/>
    <property type="project" value="UniProtKB-KW"/>
</dbReference>
<evidence type="ECO:0000256" key="2">
    <source>
        <dbReference type="ARBA" id="ARBA00012438"/>
    </source>
</evidence>
<dbReference type="InterPro" id="IPR036890">
    <property type="entry name" value="HATPase_C_sf"/>
</dbReference>
<name>A0A1V4EW61_9BACL</name>
<dbReference type="GO" id="GO:0005524">
    <property type="term" value="F:ATP binding"/>
    <property type="evidence" value="ECO:0007669"/>
    <property type="project" value="UniProtKB-KW"/>
</dbReference>
<protein>
    <recommendedName>
        <fullName evidence="2">histidine kinase</fullName>
        <ecNumber evidence="2">2.7.13.3</ecNumber>
    </recommendedName>
</protein>
<dbReference type="Gene3D" id="3.30.450.20">
    <property type="entry name" value="PAS domain"/>
    <property type="match status" value="1"/>
</dbReference>
<dbReference type="AlphaFoldDB" id="A0A1V4EW61"/>
<dbReference type="GO" id="GO:0004673">
    <property type="term" value="F:protein histidine kinase activity"/>
    <property type="evidence" value="ECO:0007669"/>
    <property type="project" value="UniProtKB-EC"/>
</dbReference>